<evidence type="ECO:0000259" key="6">
    <source>
        <dbReference type="SMART" id="SM00849"/>
    </source>
</evidence>
<feature type="domain" description="Metallo-beta-lactamase" evidence="6">
    <location>
        <begin position="36"/>
        <end position="239"/>
    </location>
</feature>
<organism evidence="7 8">
    <name type="scientific">Tectimicrobiota bacterium</name>
    <dbReference type="NCBI Taxonomy" id="2528274"/>
    <lineage>
        <taxon>Bacteria</taxon>
        <taxon>Pseudomonadati</taxon>
        <taxon>Nitrospinota/Tectimicrobiota group</taxon>
        <taxon>Candidatus Tectimicrobiota</taxon>
    </lineage>
</organism>
<evidence type="ECO:0000256" key="4">
    <source>
        <dbReference type="ARBA" id="ARBA00022801"/>
    </source>
</evidence>
<dbReference type="Pfam" id="PF00753">
    <property type="entry name" value="Lactamase_B"/>
    <property type="match status" value="1"/>
</dbReference>
<sequence>MADTTYAIHALCQGWRECDASLLLYLADAGRKARLPYFFWLLVPEGPAQRPILVDAGFTEGQAHARYQNFRDYRRHRDLLAPFGLEPRDVETVLLTHLHWDHFGAARLFPAAAFHLQRRELGFWRGPAGEHAFLRHYAADLEDTAWLEAEGRLHLLDGDADVAPGLSLHLVGGHTPGLQAVRVRTREGWAVLAGDAAYVRRSLESMIPPGIHVRVDECLDALDRVKALAGEPSLIFPGHDWEMVERYEETAPGVRRLA</sequence>
<dbReference type="AlphaFoldDB" id="A0A932I186"/>
<evidence type="ECO:0000256" key="1">
    <source>
        <dbReference type="ARBA" id="ARBA00001947"/>
    </source>
</evidence>
<dbReference type="InterPro" id="IPR001279">
    <property type="entry name" value="Metallo-B-lactamas"/>
</dbReference>
<dbReference type="SUPFAM" id="SSF56281">
    <property type="entry name" value="Metallo-hydrolase/oxidoreductase"/>
    <property type="match status" value="1"/>
</dbReference>
<comment type="similarity">
    <text evidence="2">Belongs to the metallo-beta-lactamase superfamily.</text>
</comment>
<evidence type="ECO:0000256" key="2">
    <source>
        <dbReference type="ARBA" id="ARBA00007749"/>
    </source>
</evidence>
<dbReference type="GO" id="GO:0046872">
    <property type="term" value="F:metal ion binding"/>
    <property type="evidence" value="ECO:0007669"/>
    <property type="project" value="UniProtKB-KW"/>
</dbReference>
<dbReference type="GO" id="GO:0016787">
    <property type="term" value="F:hydrolase activity"/>
    <property type="evidence" value="ECO:0007669"/>
    <property type="project" value="UniProtKB-KW"/>
</dbReference>
<dbReference type="EMBL" id="JACPUR010000017">
    <property type="protein sequence ID" value="MBI3127399.1"/>
    <property type="molecule type" value="Genomic_DNA"/>
</dbReference>
<dbReference type="PANTHER" id="PTHR42978">
    <property type="entry name" value="QUORUM-QUENCHING LACTONASE YTNP-RELATED-RELATED"/>
    <property type="match status" value="1"/>
</dbReference>
<gene>
    <name evidence="7" type="ORF">HYZ11_07325</name>
</gene>
<evidence type="ECO:0000313" key="8">
    <source>
        <dbReference type="Proteomes" id="UP000782312"/>
    </source>
</evidence>
<dbReference type="InterPro" id="IPR051013">
    <property type="entry name" value="MBL_superfamily_lactonases"/>
</dbReference>
<protein>
    <submittedName>
        <fullName evidence="7">N-acyl homoserine lactonase family protein</fullName>
    </submittedName>
</protein>
<evidence type="ECO:0000256" key="3">
    <source>
        <dbReference type="ARBA" id="ARBA00022723"/>
    </source>
</evidence>
<evidence type="ECO:0000256" key="5">
    <source>
        <dbReference type="ARBA" id="ARBA00022833"/>
    </source>
</evidence>
<dbReference type="Proteomes" id="UP000782312">
    <property type="component" value="Unassembled WGS sequence"/>
</dbReference>
<name>A0A932I186_UNCTE</name>
<evidence type="ECO:0000313" key="7">
    <source>
        <dbReference type="EMBL" id="MBI3127399.1"/>
    </source>
</evidence>
<keyword evidence="5" id="KW-0862">Zinc</keyword>
<dbReference type="SMART" id="SM00849">
    <property type="entry name" value="Lactamase_B"/>
    <property type="match status" value="1"/>
</dbReference>
<dbReference type="CDD" id="cd07729">
    <property type="entry name" value="AHL_lactonase_MBL-fold"/>
    <property type="match status" value="1"/>
</dbReference>
<comment type="caution">
    <text evidence="7">The sequence shown here is derived from an EMBL/GenBank/DDBJ whole genome shotgun (WGS) entry which is preliminary data.</text>
</comment>
<dbReference type="PANTHER" id="PTHR42978:SF7">
    <property type="entry name" value="METALLO-HYDROLASE RV2300C-RELATED"/>
    <property type="match status" value="1"/>
</dbReference>
<accession>A0A932I186</accession>
<dbReference type="InterPro" id="IPR036866">
    <property type="entry name" value="RibonucZ/Hydroxyglut_hydro"/>
</dbReference>
<keyword evidence="4" id="KW-0378">Hydrolase</keyword>
<reference evidence="7" key="1">
    <citation type="submission" date="2020-07" db="EMBL/GenBank/DDBJ databases">
        <title>Huge and variable diversity of episymbiotic CPR bacteria and DPANN archaea in groundwater ecosystems.</title>
        <authorList>
            <person name="He C.Y."/>
            <person name="Keren R."/>
            <person name="Whittaker M."/>
            <person name="Farag I.F."/>
            <person name="Doudna J."/>
            <person name="Cate J.H.D."/>
            <person name="Banfield J.F."/>
        </authorList>
    </citation>
    <scope>NUCLEOTIDE SEQUENCE</scope>
    <source>
        <strain evidence="7">NC_groundwater_763_Ag_S-0.2um_68_21</strain>
    </source>
</reference>
<dbReference type="Gene3D" id="3.60.15.10">
    <property type="entry name" value="Ribonuclease Z/Hydroxyacylglutathione hydrolase-like"/>
    <property type="match status" value="1"/>
</dbReference>
<keyword evidence="3" id="KW-0479">Metal-binding</keyword>
<comment type="cofactor">
    <cofactor evidence="1">
        <name>Zn(2+)</name>
        <dbReference type="ChEBI" id="CHEBI:29105"/>
    </cofactor>
</comment>
<proteinExistence type="inferred from homology"/>